<dbReference type="HOGENOM" id="CLU_2491334_0_0_9"/>
<dbReference type="STRING" id="439292.Bsel_1487"/>
<keyword evidence="1" id="KW-0812">Transmembrane</keyword>
<feature type="transmembrane region" description="Helical" evidence="1">
    <location>
        <begin position="33"/>
        <end position="56"/>
    </location>
</feature>
<name>D6XT63_BACIE</name>
<evidence type="ECO:0000313" key="3">
    <source>
        <dbReference type="Proteomes" id="UP000000271"/>
    </source>
</evidence>
<evidence type="ECO:0000313" key="2">
    <source>
        <dbReference type="EMBL" id="ADH98999.1"/>
    </source>
</evidence>
<evidence type="ECO:0000256" key="1">
    <source>
        <dbReference type="SAM" id="Phobius"/>
    </source>
</evidence>
<keyword evidence="1" id="KW-0472">Membrane</keyword>
<feature type="transmembrane region" description="Helical" evidence="1">
    <location>
        <begin position="68"/>
        <end position="85"/>
    </location>
</feature>
<sequence>MQKLLFWIGTAILGGWILALLVNFTVYQEVTTYYMVIHPLVDGILFMAVMFGIYMLVWRTFLRKPQTATIQLASLGTVFMVLAFVV</sequence>
<dbReference type="AlphaFoldDB" id="D6XT63"/>
<gene>
    <name evidence="2" type="ordered locus">Bsel_1487</name>
</gene>
<dbReference type="EMBL" id="CP001791">
    <property type="protein sequence ID" value="ADH98999.1"/>
    <property type="molecule type" value="Genomic_DNA"/>
</dbReference>
<keyword evidence="1" id="KW-1133">Transmembrane helix</keyword>
<accession>D6XT63</accession>
<dbReference type="OrthoDB" id="2972465at2"/>
<proteinExistence type="predicted"/>
<protein>
    <submittedName>
        <fullName evidence="2">Uncharacterized protein</fullName>
    </submittedName>
</protein>
<dbReference type="Proteomes" id="UP000000271">
    <property type="component" value="Chromosome"/>
</dbReference>
<keyword evidence="3" id="KW-1185">Reference proteome</keyword>
<dbReference type="RefSeq" id="WP_013172423.1">
    <property type="nucleotide sequence ID" value="NC_014219.1"/>
</dbReference>
<dbReference type="KEGG" id="bse:Bsel_1487"/>
<organism evidence="2 3">
    <name type="scientific">Bacillus selenitireducens (strain ATCC 700615 / DSM 15326 / MLS10)</name>
    <dbReference type="NCBI Taxonomy" id="439292"/>
    <lineage>
        <taxon>Bacteria</taxon>
        <taxon>Bacillati</taxon>
        <taxon>Bacillota</taxon>
        <taxon>Bacilli</taxon>
        <taxon>Bacillales</taxon>
        <taxon>Bacillaceae</taxon>
        <taxon>Salisediminibacterium</taxon>
    </lineage>
</organism>
<reference evidence="2" key="1">
    <citation type="submission" date="2009-10" db="EMBL/GenBank/DDBJ databases">
        <title>Complete sequence of Bacillus selenitireducens MLS10.</title>
        <authorList>
            <consortium name="US DOE Joint Genome Institute"/>
            <person name="Lucas S."/>
            <person name="Copeland A."/>
            <person name="Lapidus A."/>
            <person name="Glavina del Rio T."/>
            <person name="Dalin E."/>
            <person name="Tice H."/>
            <person name="Bruce D."/>
            <person name="Goodwin L."/>
            <person name="Pitluck S."/>
            <person name="Sims D."/>
            <person name="Brettin T."/>
            <person name="Detter J.C."/>
            <person name="Han C."/>
            <person name="Larimer F."/>
            <person name="Land M."/>
            <person name="Hauser L."/>
            <person name="Kyrpides N."/>
            <person name="Ovchinnikova G."/>
            <person name="Stolz J."/>
        </authorList>
    </citation>
    <scope>NUCLEOTIDE SEQUENCE [LARGE SCALE GENOMIC DNA]</scope>
    <source>
        <strain evidence="2">MLS10</strain>
    </source>
</reference>
<feature type="transmembrane region" description="Helical" evidence="1">
    <location>
        <begin position="5"/>
        <end position="27"/>
    </location>
</feature>